<gene>
    <name evidence="1" type="ORF">AC3_1159</name>
</gene>
<accession>B1BQA7</accession>
<comment type="caution">
    <text evidence="1">The sequence shown here is derived from an EMBL/GenBank/DDBJ whole genome shotgun (WGS) entry which is preliminary data.</text>
</comment>
<organism evidence="1 2">
    <name type="scientific">Clostridium perfringens E str. JGS1987</name>
    <dbReference type="NCBI Taxonomy" id="451755"/>
    <lineage>
        <taxon>Bacteria</taxon>
        <taxon>Bacillati</taxon>
        <taxon>Bacillota</taxon>
        <taxon>Clostridia</taxon>
        <taxon>Eubacteriales</taxon>
        <taxon>Clostridiaceae</taxon>
        <taxon>Clostridium</taxon>
    </lineage>
</organism>
<reference evidence="1 2" key="1">
    <citation type="submission" date="2007-07" db="EMBL/GenBank/DDBJ databases">
        <title>Annotation of Clostridium perfringens E str. JGS1987.</title>
        <authorList>
            <person name="Paulsen I."/>
            <person name="Sebastian Y."/>
        </authorList>
    </citation>
    <scope>NUCLEOTIDE SEQUENCE [LARGE SCALE GENOMIC DNA]</scope>
    <source>
        <strain evidence="2">E str. JGS1987</strain>
    </source>
</reference>
<sequence length="294" mass="34849">MAKTIKFNLILDGNPVRDIEDLRDNFSIEDILEVYKNGLLQRWLNVRGYHDYLKKVDEINSDSVKNIIKELIKIFNIEVEDKNIEEGIAILDYIYERKLKLDGYVKNNFEVKKIISDYHSGYYSIIKDIFENKDNMPRIKADIKEIEKNYMELFNINFRDLYNKFITNAPLAIFAIIMNEKMRGYFIKDDKSSNDTINIYNKILSFIEYTDNLKQKLGKELKVFKGTTEDYWKDIEPKNRKMLIIDMEFGNYIRNSGAFGEEFSAYDINGKFMILDGIDYKSKDANDELLYMEV</sequence>
<dbReference type="Proteomes" id="UP000005337">
    <property type="component" value="Unassembled WGS sequence"/>
</dbReference>
<name>B1BQA7_CLOPF</name>
<evidence type="ECO:0000313" key="1">
    <source>
        <dbReference type="EMBL" id="EDT16095.1"/>
    </source>
</evidence>
<dbReference type="RefSeq" id="WP_003462045.1">
    <property type="nucleotide sequence ID" value="NZ_ABDW01000004.1"/>
</dbReference>
<dbReference type="AlphaFoldDB" id="B1BQA7"/>
<proteinExistence type="predicted"/>
<evidence type="ECO:0000313" key="2">
    <source>
        <dbReference type="Proteomes" id="UP000005337"/>
    </source>
</evidence>
<protein>
    <submittedName>
        <fullName evidence="1">Uncharacterized protein</fullName>
    </submittedName>
</protein>
<dbReference type="EMBL" id="ABDW01000004">
    <property type="protein sequence ID" value="EDT16095.1"/>
    <property type="molecule type" value="Genomic_DNA"/>
</dbReference>